<protein>
    <recommendedName>
        <fullName evidence="4">40S ribosomal protein S26</fullName>
    </recommendedName>
</protein>
<dbReference type="GO" id="GO:0003729">
    <property type="term" value="F:mRNA binding"/>
    <property type="evidence" value="ECO:0007669"/>
    <property type="project" value="TreeGrafter"/>
</dbReference>
<keyword evidence="3 4" id="KW-0687">Ribonucleoprotein</keyword>
<dbReference type="Pfam" id="PF01283">
    <property type="entry name" value="Ribosomal_S26e"/>
    <property type="match status" value="1"/>
</dbReference>
<keyword evidence="2 4" id="KW-0689">Ribosomal protein</keyword>
<dbReference type="GO" id="GO:0003735">
    <property type="term" value="F:structural constituent of ribosome"/>
    <property type="evidence" value="ECO:0007669"/>
    <property type="project" value="InterPro"/>
</dbReference>
<dbReference type="Gene3D" id="3.30.1740.20">
    <property type="entry name" value="Ribosomal protein S26e"/>
    <property type="match status" value="1"/>
</dbReference>
<dbReference type="OrthoDB" id="10262653at2759"/>
<dbReference type="PANTHER" id="PTHR12538">
    <property type="entry name" value="40S RIBOSOMAL PROTEIN S26"/>
    <property type="match status" value="1"/>
</dbReference>
<gene>
    <name evidence="5" type="ORF">J5N97_014689</name>
</gene>
<comment type="caution">
    <text evidence="5">The sequence shown here is derived from an EMBL/GenBank/DDBJ whole genome shotgun (WGS) entry which is preliminary data.</text>
</comment>
<dbReference type="PANTHER" id="PTHR12538:SF0">
    <property type="entry name" value="40S RIBOSOMAL PROTEIN S26"/>
    <property type="match status" value="1"/>
</dbReference>
<evidence type="ECO:0000256" key="4">
    <source>
        <dbReference type="RuleBase" id="RU363128"/>
    </source>
</evidence>
<evidence type="ECO:0000313" key="5">
    <source>
        <dbReference type="EMBL" id="KAJ0979215.1"/>
    </source>
</evidence>
<comment type="similarity">
    <text evidence="1 4">Belongs to the eukaryotic ribosomal protein eS26 family.</text>
</comment>
<dbReference type="AlphaFoldDB" id="A0A9D5HJR4"/>
<evidence type="ECO:0000256" key="2">
    <source>
        <dbReference type="ARBA" id="ARBA00022980"/>
    </source>
</evidence>
<dbReference type="GO" id="GO:0006412">
    <property type="term" value="P:translation"/>
    <property type="evidence" value="ECO:0007669"/>
    <property type="project" value="InterPro"/>
</dbReference>
<dbReference type="EMBL" id="JAGGNH010000003">
    <property type="protein sequence ID" value="KAJ0979215.1"/>
    <property type="molecule type" value="Genomic_DNA"/>
</dbReference>
<dbReference type="Proteomes" id="UP001085076">
    <property type="component" value="Miscellaneous, Linkage group lg03"/>
</dbReference>
<reference evidence="5" key="1">
    <citation type="submission" date="2021-03" db="EMBL/GenBank/DDBJ databases">
        <authorList>
            <person name="Li Z."/>
            <person name="Yang C."/>
        </authorList>
    </citation>
    <scope>NUCLEOTIDE SEQUENCE</scope>
    <source>
        <strain evidence="5">Dzin_1.0</strain>
        <tissue evidence="5">Leaf</tissue>
    </source>
</reference>
<dbReference type="InterPro" id="IPR000892">
    <property type="entry name" value="Ribosomal_eS26"/>
</dbReference>
<dbReference type="GO" id="GO:0022627">
    <property type="term" value="C:cytosolic small ribosomal subunit"/>
    <property type="evidence" value="ECO:0007669"/>
    <property type="project" value="TreeGrafter"/>
</dbReference>
<keyword evidence="6" id="KW-1185">Reference proteome</keyword>
<dbReference type="InterPro" id="IPR038551">
    <property type="entry name" value="Ribosomal_eS26_sf"/>
</dbReference>
<evidence type="ECO:0000256" key="1">
    <source>
        <dbReference type="ARBA" id="ARBA00008596"/>
    </source>
</evidence>
<proteinExistence type="inferred from homology"/>
<organism evidence="5 6">
    <name type="scientific">Dioscorea zingiberensis</name>
    <dbReference type="NCBI Taxonomy" id="325984"/>
    <lineage>
        <taxon>Eukaryota</taxon>
        <taxon>Viridiplantae</taxon>
        <taxon>Streptophyta</taxon>
        <taxon>Embryophyta</taxon>
        <taxon>Tracheophyta</taxon>
        <taxon>Spermatophyta</taxon>
        <taxon>Magnoliopsida</taxon>
        <taxon>Liliopsida</taxon>
        <taxon>Dioscoreales</taxon>
        <taxon>Dioscoreaceae</taxon>
        <taxon>Dioscorea</taxon>
    </lineage>
</organism>
<accession>A0A9D5HJR4</accession>
<name>A0A9D5HJR4_9LILI</name>
<sequence length="148" mass="16347">MTFKRRNGGRNKHGRGHVKFIRCSNCGKCCPKDKAIKRFLVRNIVEQAAVRDVQELVFMMVILFQSYAGMTCLGLDKDLAQALLLQPQLLLAHDDALTLCSVSRTIAGEDTSPSLEVDFGPPFLVCASPDGLSVKGLHCLVSMQCRHE</sequence>
<evidence type="ECO:0000313" key="6">
    <source>
        <dbReference type="Proteomes" id="UP001085076"/>
    </source>
</evidence>
<reference evidence="5" key="2">
    <citation type="journal article" date="2022" name="Hortic Res">
        <title>The genome of Dioscorea zingiberensis sheds light on the biosynthesis, origin and evolution of the medicinally important diosgenin saponins.</title>
        <authorList>
            <person name="Li Y."/>
            <person name="Tan C."/>
            <person name="Li Z."/>
            <person name="Guo J."/>
            <person name="Li S."/>
            <person name="Chen X."/>
            <person name="Wang C."/>
            <person name="Dai X."/>
            <person name="Yang H."/>
            <person name="Song W."/>
            <person name="Hou L."/>
            <person name="Xu J."/>
            <person name="Tong Z."/>
            <person name="Xu A."/>
            <person name="Yuan X."/>
            <person name="Wang W."/>
            <person name="Yang Q."/>
            <person name="Chen L."/>
            <person name="Sun Z."/>
            <person name="Wang K."/>
            <person name="Pan B."/>
            <person name="Chen J."/>
            <person name="Bao Y."/>
            <person name="Liu F."/>
            <person name="Qi X."/>
            <person name="Gang D.R."/>
            <person name="Wen J."/>
            <person name="Li J."/>
        </authorList>
    </citation>
    <scope>NUCLEOTIDE SEQUENCE</scope>
    <source>
        <strain evidence="5">Dzin_1.0</strain>
    </source>
</reference>
<evidence type="ECO:0000256" key="3">
    <source>
        <dbReference type="ARBA" id="ARBA00023274"/>
    </source>
</evidence>